<keyword evidence="3" id="KW-0813">Transport</keyword>
<keyword evidence="5" id="KW-0029">Amino-acid transport</keyword>
<dbReference type="PANTHER" id="PTHR33228">
    <property type="entry name" value="PROTEIN GLUTAMINE DUMPER 4-RELATED"/>
    <property type="match status" value="1"/>
</dbReference>
<evidence type="ECO:0000256" key="1">
    <source>
        <dbReference type="ARBA" id="ARBA00004167"/>
    </source>
</evidence>
<keyword evidence="6 9" id="KW-1133">Transmembrane helix</keyword>
<comment type="similarity">
    <text evidence="2">Belongs to the GLUTAMINE DUMPER 1 (TC 9.B.60) family.</text>
</comment>
<evidence type="ECO:0000256" key="2">
    <source>
        <dbReference type="ARBA" id="ARBA00009977"/>
    </source>
</evidence>
<feature type="transmembrane region" description="Helical" evidence="9">
    <location>
        <begin position="30"/>
        <end position="51"/>
    </location>
</feature>
<keyword evidence="7 9" id="KW-0472">Membrane</keyword>
<dbReference type="GO" id="GO:0006865">
    <property type="term" value="P:amino acid transport"/>
    <property type="evidence" value="ECO:0007669"/>
    <property type="project" value="UniProtKB-KW"/>
</dbReference>
<proteinExistence type="inferred from homology"/>
<accession>A0AAV6WHV3</accession>
<evidence type="ECO:0000313" key="11">
    <source>
        <dbReference type="Proteomes" id="UP000826271"/>
    </source>
</evidence>
<dbReference type="AlphaFoldDB" id="A0AAV6WHV3"/>
<name>A0AAV6WHV3_9LAMI</name>
<evidence type="ECO:0000256" key="3">
    <source>
        <dbReference type="ARBA" id="ARBA00022448"/>
    </source>
</evidence>
<dbReference type="GO" id="GO:0080143">
    <property type="term" value="P:regulation of amino acid export"/>
    <property type="evidence" value="ECO:0007669"/>
    <property type="project" value="InterPro"/>
</dbReference>
<dbReference type="PANTHER" id="PTHR33228:SF76">
    <property type="entry name" value="PROTEIN GLUTAMINE DUMPER 7"/>
    <property type="match status" value="1"/>
</dbReference>
<dbReference type="EMBL" id="WHWC01000016">
    <property type="protein sequence ID" value="KAG8366992.1"/>
    <property type="molecule type" value="Genomic_DNA"/>
</dbReference>
<dbReference type="Proteomes" id="UP000826271">
    <property type="component" value="Unassembled WGS sequence"/>
</dbReference>
<evidence type="ECO:0000256" key="8">
    <source>
        <dbReference type="SAM" id="MobiDB-lite"/>
    </source>
</evidence>
<evidence type="ECO:0000256" key="7">
    <source>
        <dbReference type="ARBA" id="ARBA00023136"/>
    </source>
</evidence>
<dbReference type="InterPro" id="IPR040359">
    <property type="entry name" value="GDU"/>
</dbReference>
<reference evidence="10" key="1">
    <citation type="submission" date="2019-10" db="EMBL/GenBank/DDBJ databases">
        <authorList>
            <person name="Zhang R."/>
            <person name="Pan Y."/>
            <person name="Wang J."/>
            <person name="Ma R."/>
            <person name="Yu S."/>
        </authorList>
    </citation>
    <scope>NUCLEOTIDE SEQUENCE</scope>
    <source>
        <strain evidence="10">LA-IB0</strain>
        <tissue evidence="10">Leaf</tissue>
    </source>
</reference>
<evidence type="ECO:0000256" key="5">
    <source>
        <dbReference type="ARBA" id="ARBA00022970"/>
    </source>
</evidence>
<evidence type="ECO:0000313" key="10">
    <source>
        <dbReference type="EMBL" id="KAG8366992.1"/>
    </source>
</evidence>
<gene>
    <name evidence="10" type="ORF">BUALT_Bualt16G0026100</name>
</gene>
<evidence type="ECO:0000256" key="9">
    <source>
        <dbReference type="SAM" id="Phobius"/>
    </source>
</evidence>
<feature type="region of interest" description="Disordered" evidence="8">
    <location>
        <begin position="56"/>
        <end position="78"/>
    </location>
</feature>
<dbReference type="GO" id="GO:0016020">
    <property type="term" value="C:membrane"/>
    <property type="evidence" value="ECO:0007669"/>
    <property type="project" value="UniProtKB-SubCell"/>
</dbReference>
<keyword evidence="4 9" id="KW-0812">Transmembrane</keyword>
<comment type="subcellular location">
    <subcellularLocation>
        <location evidence="1">Membrane</location>
        <topology evidence="1">Single-pass membrane protein</topology>
    </subcellularLocation>
</comment>
<organism evidence="10 11">
    <name type="scientific">Buddleja alternifolia</name>
    <dbReference type="NCBI Taxonomy" id="168488"/>
    <lineage>
        <taxon>Eukaryota</taxon>
        <taxon>Viridiplantae</taxon>
        <taxon>Streptophyta</taxon>
        <taxon>Embryophyta</taxon>
        <taxon>Tracheophyta</taxon>
        <taxon>Spermatophyta</taxon>
        <taxon>Magnoliopsida</taxon>
        <taxon>eudicotyledons</taxon>
        <taxon>Gunneridae</taxon>
        <taxon>Pentapetalae</taxon>
        <taxon>asterids</taxon>
        <taxon>lamiids</taxon>
        <taxon>Lamiales</taxon>
        <taxon>Scrophulariaceae</taxon>
        <taxon>Buddlejeae</taxon>
        <taxon>Buddleja</taxon>
    </lineage>
</organism>
<comment type="caution">
    <text evidence="10">The sequence shown here is derived from an EMBL/GenBank/DDBJ whole genome shotgun (WGS) entry which is preliminary data.</text>
</comment>
<protein>
    <submittedName>
        <fullName evidence="10">Uncharacterized protein</fullName>
    </submittedName>
</protein>
<evidence type="ECO:0000256" key="4">
    <source>
        <dbReference type="ARBA" id="ARBA00022692"/>
    </source>
</evidence>
<sequence length="110" mass="11548">MRPEIQHPTATATAAAAGGGSQRWNSPLPFLFGAIAIILGVIALALVIMACSYRKSSTSSSESSNDDSEKAVNASRPEMEPRIVVIMAGESNPTHLAKPMATIRPGEDQV</sequence>
<feature type="region of interest" description="Disordered" evidence="8">
    <location>
        <begin position="1"/>
        <end position="22"/>
    </location>
</feature>
<evidence type="ECO:0000256" key="6">
    <source>
        <dbReference type="ARBA" id="ARBA00022989"/>
    </source>
</evidence>
<keyword evidence="11" id="KW-1185">Reference proteome</keyword>